<sequence>MSKIPFVSLIRKYDTAIWVRVIGTILTSLAGFMMRPYLVYYLYDKLDGSIFLSMLVVGLQPLVGIFVNLYAGGLSDRYGRKPMMLAALIIQAFAIGGYMFASNVWEFAVISIINGVGHAMFMPAANAQISDVVPQEKRAEVFALLHTALNMGSAFGPLIGLLLFTWNPTVIFLLCSLALFGYAGLVVWKVPETIPMKVSKELAVSKEKQKIRWLDHKPLLWITLLGMPVTLLYAQVESTFPLHLQNHFENYKSVFAMLITFNGCMVIALQLWIAKRTEHVSAFLVIAGSYLLFAIVAIGYGFVPIIAILFIVEFLFTIGEMLYGPHMQKVISVIAPEDQRGWYFSVYGMNWQVSRAVGPVLGGLIFSHFGGEFMFTALSVVIVISGIAQTVYIRNLHQKQDKPAAEVALQAQA</sequence>
<reference evidence="9" key="1">
    <citation type="submission" date="2020-09" db="EMBL/GenBank/DDBJ databases">
        <title>Draft Genome Sequence of Paenibacillus sp. WST5.</title>
        <authorList>
            <person name="Bao Z."/>
        </authorList>
    </citation>
    <scope>NUCLEOTIDE SEQUENCE</scope>
    <source>
        <strain evidence="9">WST5</strain>
    </source>
</reference>
<proteinExistence type="predicted"/>
<dbReference type="InterPro" id="IPR020846">
    <property type="entry name" value="MFS_dom"/>
</dbReference>
<feature type="domain" description="Major facilitator superfamily (MFS) profile" evidence="8">
    <location>
        <begin position="16"/>
        <end position="397"/>
    </location>
</feature>
<dbReference type="PANTHER" id="PTHR43414">
    <property type="entry name" value="MULTIDRUG RESISTANCE PROTEIN MDTG"/>
    <property type="match status" value="1"/>
</dbReference>
<evidence type="ECO:0000256" key="6">
    <source>
        <dbReference type="ARBA" id="ARBA00023136"/>
    </source>
</evidence>
<evidence type="ECO:0000256" key="2">
    <source>
        <dbReference type="ARBA" id="ARBA00022448"/>
    </source>
</evidence>
<keyword evidence="4 7" id="KW-0812">Transmembrane</keyword>
<keyword evidence="6 7" id="KW-0472">Membrane</keyword>
<name>A0A926KU59_9BACL</name>
<dbReference type="Pfam" id="PF07690">
    <property type="entry name" value="MFS_1"/>
    <property type="match status" value="1"/>
</dbReference>
<dbReference type="EMBL" id="JACVVD010000011">
    <property type="protein sequence ID" value="MBD0383587.1"/>
    <property type="molecule type" value="Genomic_DNA"/>
</dbReference>
<keyword evidence="3" id="KW-1003">Cell membrane</keyword>
<feature type="transmembrane region" description="Helical" evidence="7">
    <location>
        <begin position="21"/>
        <end position="43"/>
    </location>
</feature>
<feature type="transmembrane region" description="Helical" evidence="7">
    <location>
        <begin position="107"/>
        <end position="129"/>
    </location>
</feature>
<dbReference type="RefSeq" id="WP_188177361.1">
    <property type="nucleotide sequence ID" value="NZ_JACVVD010000011.1"/>
</dbReference>
<dbReference type="GO" id="GO:0022857">
    <property type="term" value="F:transmembrane transporter activity"/>
    <property type="evidence" value="ECO:0007669"/>
    <property type="project" value="InterPro"/>
</dbReference>
<evidence type="ECO:0000256" key="1">
    <source>
        <dbReference type="ARBA" id="ARBA00004651"/>
    </source>
</evidence>
<dbReference type="Gene3D" id="1.20.1250.20">
    <property type="entry name" value="MFS general substrate transporter like domains"/>
    <property type="match status" value="1"/>
</dbReference>
<feature type="transmembrane region" description="Helical" evidence="7">
    <location>
        <begin position="373"/>
        <end position="393"/>
    </location>
</feature>
<dbReference type="PROSITE" id="PS50850">
    <property type="entry name" value="MFS"/>
    <property type="match status" value="1"/>
</dbReference>
<feature type="transmembrane region" description="Helical" evidence="7">
    <location>
        <begin position="254"/>
        <end position="273"/>
    </location>
</feature>
<organism evidence="9 10">
    <name type="scientific">Paenibacillus sedimenti</name>
    <dbReference type="NCBI Taxonomy" id="2770274"/>
    <lineage>
        <taxon>Bacteria</taxon>
        <taxon>Bacillati</taxon>
        <taxon>Bacillota</taxon>
        <taxon>Bacilli</taxon>
        <taxon>Bacillales</taxon>
        <taxon>Paenibacillaceae</taxon>
        <taxon>Paenibacillus</taxon>
    </lineage>
</organism>
<comment type="caution">
    <text evidence="9">The sequence shown here is derived from an EMBL/GenBank/DDBJ whole genome shotgun (WGS) entry which is preliminary data.</text>
</comment>
<feature type="transmembrane region" description="Helical" evidence="7">
    <location>
        <begin position="218"/>
        <end position="234"/>
    </location>
</feature>
<feature type="transmembrane region" description="Helical" evidence="7">
    <location>
        <begin position="170"/>
        <end position="190"/>
    </location>
</feature>
<evidence type="ECO:0000256" key="4">
    <source>
        <dbReference type="ARBA" id="ARBA00022692"/>
    </source>
</evidence>
<dbReference type="GO" id="GO:0005886">
    <property type="term" value="C:plasma membrane"/>
    <property type="evidence" value="ECO:0007669"/>
    <property type="project" value="UniProtKB-SubCell"/>
</dbReference>
<gene>
    <name evidence="9" type="ORF">ICC18_26125</name>
</gene>
<evidence type="ECO:0000256" key="3">
    <source>
        <dbReference type="ARBA" id="ARBA00022475"/>
    </source>
</evidence>
<dbReference type="CDD" id="cd17329">
    <property type="entry name" value="MFS_MdtH_MDR_like"/>
    <property type="match status" value="1"/>
</dbReference>
<evidence type="ECO:0000313" key="10">
    <source>
        <dbReference type="Proteomes" id="UP000650466"/>
    </source>
</evidence>
<dbReference type="InterPro" id="IPR005829">
    <property type="entry name" value="Sugar_transporter_CS"/>
</dbReference>
<dbReference type="SUPFAM" id="SSF103473">
    <property type="entry name" value="MFS general substrate transporter"/>
    <property type="match status" value="1"/>
</dbReference>
<feature type="transmembrane region" description="Helical" evidence="7">
    <location>
        <begin position="280"/>
        <end position="299"/>
    </location>
</feature>
<feature type="transmembrane region" description="Helical" evidence="7">
    <location>
        <begin position="83"/>
        <end position="101"/>
    </location>
</feature>
<evidence type="ECO:0000313" key="9">
    <source>
        <dbReference type="EMBL" id="MBD0383587.1"/>
    </source>
</evidence>
<accession>A0A926KU59</accession>
<dbReference type="InterPro" id="IPR036259">
    <property type="entry name" value="MFS_trans_sf"/>
</dbReference>
<protein>
    <submittedName>
        <fullName evidence="9">MFS transporter</fullName>
    </submittedName>
</protein>
<feature type="transmembrane region" description="Helical" evidence="7">
    <location>
        <begin position="141"/>
        <end position="164"/>
    </location>
</feature>
<dbReference type="PANTHER" id="PTHR43414:SF1">
    <property type="entry name" value="PEPTIDE PERMEASE"/>
    <property type="match status" value="1"/>
</dbReference>
<comment type="subcellular location">
    <subcellularLocation>
        <location evidence="1">Cell membrane</location>
        <topology evidence="1">Multi-pass membrane protein</topology>
    </subcellularLocation>
</comment>
<keyword evidence="10" id="KW-1185">Reference proteome</keyword>
<dbReference type="PROSITE" id="PS00216">
    <property type="entry name" value="SUGAR_TRANSPORT_1"/>
    <property type="match status" value="1"/>
</dbReference>
<dbReference type="Proteomes" id="UP000650466">
    <property type="component" value="Unassembled WGS sequence"/>
</dbReference>
<keyword evidence="5 7" id="KW-1133">Transmembrane helix</keyword>
<evidence type="ECO:0000256" key="5">
    <source>
        <dbReference type="ARBA" id="ARBA00022989"/>
    </source>
</evidence>
<evidence type="ECO:0000259" key="8">
    <source>
        <dbReference type="PROSITE" id="PS50850"/>
    </source>
</evidence>
<dbReference type="AlphaFoldDB" id="A0A926KU59"/>
<keyword evidence="2" id="KW-0813">Transport</keyword>
<dbReference type="InterPro" id="IPR011701">
    <property type="entry name" value="MFS"/>
</dbReference>
<evidence type="ECO:0000256" key="7">
    <source>
        <dbReference type="SAM" id="Phobius"/>
    </source>
</evidence>
<feature type="transmembrane region" description="Helical" evidence="7">
    <location>
        <begin position="49"/>
        <end position="71"/>
    </location>
</feature>